<accession>A0ABZ3C3E7</accession>
<protein>
    <submittedName>
        <fullName evidence="3">Thioredoxin domain-containing protein</fullName>
    </submittedName>
</protein>
<dbReference type="CDD" id="cd02972">
    <property type="entry name" value="DsbA_family"/>
    <property type="match status" value="1"/>
</dbReference>
<gene>
    <name evidence="3" type="ORF">PCC79_10565</name>
</gene>
<organism evidence="3 4">
    <name type="scientific">Propioniciclava soli</name>
    <dbReference type="NCBI Taxonomy" id="2775081"/>
    <lineage>
        <taxon>Bacteria</taxon>
        <taxon>Bacillati</taxon>
        <taxon>Actinomycetota</taxon>
        <taxon>Actinomycetes</taxon>
        <taxon>Propionibacteriales</taxon>
        <taxon>Propionibacteriaceae</taxon>
        <taxon>Propioniciclava</taxon>
    </lineage>
</organism>
<dbReference type="InterPro" id="IPR012336">
    <property type="entry name" value="Thioredoxin-like_fold"/>
</dbReference>
<evidence type="ECO:0000259" key="2">
    <source>
        <dbReference type="Pfam" id="PF13462"/>
    </source>
</evidence>
<keyword evidence="1" id="KW-0812">Transmembrane</keyword>
<dbReference type="SUPFAM" id="SSF52833">
    <property type="entry name" value="Thioredoxin-like"/>
    <property type="match status" value="1"/>
</dbReference>
<feature type="domain" description="Thioredoxin-like fold" evidence="2">
    <location>
        <begin position="80"/>
        <end position="235"/>
    </location>
</feature>
<dbReference type="Pfam" id="PF13462">
    <property type="entry name" value="Thioredoxin_4"/>
    <property type="match status" value="1"/>
</dbReference>
<keyword evidence="4" id="KW-1185">Reference proteome</keyword>
<dbReference type="InterPro" id="IPR036249">
    <property type="entry name" value="Thioredoxin-like_sf"/>
</dbReference>
<name>A0ABZ3C3E7_9ACTN</name>
<feature type="transmembrane region" description="Helical" evidence="1">
    <location>
        <begin position="28"/>
        <end position="49"/>
    </location>
</feature>
<proteinExistence type="predicted"/>
<dbReference type="EMBL" id="CP115965">
    <property type="protein sequence ID" value="WZW97358.1"/>
    <property type="molecule type" value="Genomic_DNA"/>
</dbReference>
<keyword evidence="1" id="KW-1133">Transmembrane helix</keyword>
<dbReference type="Proteomes" id="UP001434337">
    <property type="component" value="Chromosome"/>
</dbReference>
<keyword evidence="1" id="KW-0472">Membrane</keyword>
<reference evidence="3 4" key="1">
    <citation type="journal article" date="2023" name="Environ Microbiome">
        <title>A coral-associated actinobacterium mitigates coral bleaching under heat stress.</title>
        <authorList>
            <person name="Li J."/>
            <person name="Zou Y."/>
            <person name="Li Q."/>
            <person name="Zhang J."/>
            <person name="Bourne D.G."/>
            <person name="Lyu Y."/>
            <person name="Liu C."/>
            <person name="Zhang S."/>
        </authorList>
    </citation>
    <scope>NUCLEOTIDE SEQUENCE [LARGE SCALE GENOMIC DNA]</scope>
    <source>
        <strain evidence="3 4">SCSIO 13291</strain>
    </source>
</reference>
<evidence type="ECO:0000313" key="4">
    <source>
        <dbReference type="Proteomes" id="UP001434337"/>
    </source>
</evidence>
<dbReference type="Gene3D" id="3.40.30.10">
    <property type="entry name" value="Glutaredoxin"/>
    <property type="match status" value="1"/>
</dbReference>
<evidence type="ECO:0000313" key="3">
    <source>
        <dbReference type="EMBL" id="WZW97358.1"/>
    </source>
</evidence>
<dbReference type="RefSeq" id="WP_232547564.1">
    <property type="nucleotide sequence ID" value="NZ_CP115965.1"/>
</dbReference>
<sequence>MATSTSNRREQLRRQQEAAERQKKTNRIIGLSAAAVALVLVGVLIFVLVQNMSGNRVGQMAPEGSADSIVLNSTPAPADAPTVTVYLDYQCPNCRVFEETYGDTLLTEANAGTWTLENKTMTFMDNNLQNTASTRAAVGAACSAVVAPETYPQYSMTVYGNQEAQEVRGSEGYSDTLLRDTIPAQVGITGDALTQFQACYDNDATSEFVTNVERSAYSDNVTGTPTIAVNGTIVDLRQLSDPSPEGLRAFLLANA</sequence>
<evidence type="ECO:0000256" key="1">
    <source>
        <dbReference type="SAM" id="Phobius"/>
    </source>
</evidence>